<evidence type="ECO:0000313" key="1">
    <source>
        <dbReference type="EMBL" id="QND78526.1"/>
    </source>
</evidence>
<accession>A0A7G6UHM9</accession>
<dbReference type="EMBL" id="CP060019">
    <property type="protein sequence ID" value="QND78526.1"/>
    <property type="molecule type" value="Genomic_DNA"/>
</dbReference>
<organism evidence="1 2">
    <name type="scientific">Candidatus Nasuia deltocephalincola</name>
    <dbReference type="NCBI Taxonomy" id="1160784"/>
    <lineage>
        <taxon>Bacteria</taxon>
        <taxon>Pseudomonadati</taxon>
        <taxon>Pseudomonadota</taxon>
        <taxon>Betaproteobacteria</taxon>
        <taxon>Candidatus Nasuia</taxon>
    </lineage>
</organism>
<name>A0A7G6UHM9_9PROT</name>
<dbReference type="Proteomes" id="UP000515745">
    <property type="component" value="Chromosome"/>
</dbReference>
<protein>
    <submittedName>
        <fullName evidence="1">Uncharacterized protein</fullName>
    </submittedName>
</protein>
<reference evidence="1 2" key="1">
    <citation type="submission" date="2020-07" db="EMBL/GenBank/DDBJ databases">
        <title>Mutational pressure drives differential genome stability in two bacterial endosymbionts of sap feeding insects.</title>
        <authorList>
            <person name="Waneka G."/>
        </authorList>
    </citation>
    <scope>NUCLEOTIDE SEQUENCE [LARGE SCALE GENOMIC DNA]</scope>
    <source>
        <strain evidence="1">NAS-MSEV</strain>
    </source>
</reference>
<gene>
    <name evidence="1" type="ORF">NASMSEV_060</name>
</gene>
<dbReference type="AlphaFoldDB" id="A0A7G6UHM9"/>
<evidence type="ECO:0000313" key="2">
    <source>
        <dbReference type="Proteomes" id="UP000515745"/>
    </source>
</evidence>
<proteinExistence type="predicted"/>
<sequence>MINEKEIKYIENIKKSKLYEDCRLRGVYIVHPDEKLLNGKKKLKIKEIFDRNNKNNEKNPILGKIKLLEKKREGNIQ</sequence>